<dbReference type="Gene3D" id="1.10.1220.10">
    <property type="entry name" value="Met repressor-like"/>
    <property type="match status" value="1"/>
</dbReference>
<comment type="caution">
    <text evidence="1">The sequence shown here is derived from an EMBL/GenBank/DDBJ whole genome shotgun (WGS) entry which is preliminary data.</text>
</comment>
<proteinExistence type="predicted"/>
<organism evidence="1 2">
    <name type="scientific">Mycolicibacterium mucogenicum</name>
    <name type="common">Mycobacterium mucogenicum</name>
    <dbReference type="NCBI Taxonomy" id="56689"/>
    <lineage>
        <taxon>Bacteria</taxon>
        <taxon>Bacillati</taxon>
        <taxon>Actinomycetota</taxon>
        <taxon>Actinomycetes</taxon>
        <taxon>Mycobacteriales</taxon>
        <taxon>Mycobacteriaceae</taxon>
        <taxon>Mycolicibacterium</taxon>
    </lineage>
</organism>
<gene>
    <name evidence="1" type="ORF">EUA03_05065</name>
</gene>
<evidence type="ECO:0000313" key="2">
    <source>
        <dbReference type="Proteomes" id="UP000294929"/>
    </source>
</evidence>
<accession>A0A4R5WML3</accession>
<dbReference type="AlphaFoldDB" id="A0A4R5WML3"/>
<dbReference type="GO" id="GO:0006355">
    <property type="term" value="P:regulation of DNA-templated transcription"/>
    <property type="evidence" value="ECO:0007669"/>
    <property type="project" value="InterPro"/>
</dbReference>
<dbReference type="InterPro" id="IPR008651">
    <property type="entry name" value="Uncharacterised_HicB"/>
</dbReference>
<evidence type="ECO:0000313" key="1">
    <source>
        <dbReference type="EMBL" id="TDK92494.1"/>
    </source>
</evidence>
<dbReference type="Pfam" id="PF05534">
    <property type="entry name" value="HicB"/>
    <property type="match status" value="1"/>
</dbReference>
<dbReference type="SUPFAM" id="SSF47598">
    <property type="entry name" value="Ribbon-helix-helix"/>
    <property type="match status" value="1"/>
</dbReference>
<dbReference type="SUPFAM" id="SSF143100">
    <property type="entry name" value="TTHA1013/TTHA0281-like"/>
    <property type="match status" value="1"/>
</dbReference>
<dbReference type="InterPro" id="IPR013321">
    <property type="entry name" value="Arc_rbn_hlx_hlx"/>
</dbReference>
<name>A0A4R5WML3_MYCMU</name>
<dbReference type="GeneID" id="76723476"/>
<dbReference type="InterPro" id="IPR010985">
    <property type="entry name" value="Ribbon_hlx_hlx"/>
</dbReference>
<sequence length="113" mass="12660">MTQYTYRAEWSPERGRYLAGCLEFPRLWATGMTAATAIAAMEQTVADEVRDLLASEMSPPESITDRKYSGKFLLRMPTAMHAKLSVEAAEQGVSLNQWVVQKLAARPPSFDDF</sequence>
<dbReference type="RefSeq" id="WP_020103455.1">
    <property type="nucleotide sequence ID" value="NZ_CYSI01000007.1"/>
</dbReference>
<reference evidence="1 2" key="1">
    <citation type="submission" date="2019-01" db="EMBL/GenBank/DDBJ databases">
        <title>High-quality-draft genome sequences of five non-tuberculosis mycobacteriaceae isolated from a nosocomial environment.</title>
        <authorList>
            <person name="Tiago I."/>
            <person name="Alarico S."/>
            <person name="Pereira S.G."/>
            <person name="Coelho C."/>
            <person name="Maranha A."/>
            <person name="Empadinhas N."/>
        </authorList>
    </citation>
    <scope>NUCLEOTIDE SEQUENCE [LARGE SCALE GENOMIC DNA]</scope>
    <source>
        <strain evidence="1 2">24AIII</strain>
    </source>
</reference>
<dbReference type="EMBL" id="SDLO01000003">
    <property type="protein sequence ID" value="TDK92494.1"/>
    <property type="molecule type" value="Genomic_DNA"/>
</dbReference>
<dbReference type="InterPro" id="IPR035069">
    <property type="entry name" value="TTHA1013/TTHA0281-like"/>
</dbReference>
<protein>
    <submittedName>
        <fullName evidence="1">Type II toxin-antitoxin system HicB family antitoxin</fullName>
    </submittedName>
</protein>
<dbReference type="Proteomes" id="UP000294929">
    <property type="component" value="Unassembled WGS sequence"/>
</dbReference>